<gene>
    <name evidence="1" type="ORF">DET61_104316</name>
</gene>
<dbReference type="EMBL" id="QPJI01000004">
    <property type="protein sequence ID" value="RCW71158.1"/>
    <property type="molecule type" value="Genomic_DNA"/>
</dbReference>
<dbReference type="GO" id="GO:0003824">
    <property type="term" value="F:catalytic activity"/>
    <property type="evidence" value="ECO:0007669"/>
    <property type="project" value="UniProtKB-ARBA"/>
</dbReference>
<proteinExistence type="predicted"/>
<comment type="caution">
    <text evidence="1">The sequence shown here is derived from an EMBL/GenBank/DDBJ whole genome shotgun (WGS) entry which is preliminary data.</text>
</comment>
<dbReference type="InterPro" id="IPR013815">
    <property type="entry name" value="ATP_grasp_subdomain_1"/>
</dbReference>
<reference evidence="1 2" key="1">
    <citation type="submission" date="2018-07" db="EMBL/GenBank/DDBJ databases">
        <title>Freshwater and sediment microbial communities from various areas in North America, analyzing microbe dynamics in response to fracking.</title>
        <authorList>
            <person name="Lamendella R."/>
        </authorList>
    </citation>
    <scope>NUCLEOTIDE SEQUENCE [LARGE SCALE GENOMIC DNA]</scope>
    <source>
        <strain evidence="1 2">105B</strain>
    </source>
</reference>
<dbReference type="RefSeq" id="WP_114434262.1">
    <property type="nucleotide sequence ID" value="NZ_QPJI01000004.1"/>
</dbReference>
<protein>
    <submittedName>
        <fullName evidence="1">Carbamoyl-phosphate synthase large subunit</fullName>
    </submittedName>
</protein>
<name>A0A368XVS1_MARNT</name>
<dbReference type="Proteomes" id="UP000253647">
    <property type="component" value="Unassembled WGS sequence"/>
</dbReference>
<evidence type="ECO:0000313" key="1">
    <source>
        <dbReference type="EMBL" id="RCW71158.1"/>
    </source>
</evidence>
<dbReference type="SUPFAM" id="SSF56059">
    <property type="entry name" value="Glutathione synthetase ATP-binding domain-like"/>
    <property type="match status" value="1"/>
</dbReference>
<accession>A0A368XVS1</accession>
<organism evidence="1 2">
    <name type="scientific">Marinobacter nauticus</name>
    <name type="common">Marinobacter hydrocarbonoclasticus</name>
    <name type="synonym">Marinobacter aquaeolei</name>
    <dbReference type="NCBI Taxonomy" id="2743"/>
    <lineage>
        <taxon>Bacteria</taxon>
        <taxon>Pseudomonadati</taxon>
        <taxon>Pseudomonadota</taxon>
        <taxon>Gammaproteobacteria</taxon>
        <taxon>Pseudomonadales</taxon>
        <taxon>Marinobacteraceae</taxon>
        <taxon>Marinobacter</taxon>
    </lineage>
</organism>
<dbReference type="Gene3D" id="3.30.1490.20">
    <property type="entry name" value="ATP-grasp fold, A domain"/>
    <property type="match status" value="1"/>
</dbReference>
<dbReference type="Gene3D" id="3.40.50.20">
    <property type="match status" value="1"/>
</dbReference>
<dbReference type="Pfam" id="PF15632">
    <property type="entry name" value="ATPgrasp_Ter"/>
    <property type="match status" value="1"/>
</dbReference>
<evidence type="ECO:0000313" key="2">
    <source>
        <dbReference type="Proteomes" id="UP000253647"/>
    </source>
</evidence>
<sequence>MRDKRYRILTEASGSLTAGYLIKSIQAAGHECIASDINEGCVGSVLADDFVLMPSASDPALWQYVDNVLIDKSIDVVIPSLDETLQAWAQRKHFYAQRGISVVVSEPEAVAICQDKWQTYEFFVEHGIPTARTSLAQEYPLVKPRAGRGGVGVQVAQQKVDMNGMISQELLTGTEYTIDVFCNANSQPVYIVPRRRINVRDGKSTAGVVEQHRGIEDWVRRVCEHLYLIGPVNMQCFVLPDGSIKFVEINPRIAGGMALGFAATENWINLIVRNIVGGESITPGPVKDGLQMRRYYAEVFVSSG</sequence>
<dbReference type="AlphaFoldDB" id="A0A368XVS1"/>
<dbReference type="GO" id="GO:0005524">
    <property type="term" value="F:ATP binding"/>
    <property type="evidence" value="ECO:0007669"/>
    <property type="project" value="InterPro"/>
</dbReference>
<dbReference type="Gene3D" id="3.30.470.20">
    <property type="entry name" value="ATP-grasp fold, B domain"/>
    <property type="match status" value="1"/>
</dbReference>